<keyword evidence="3" id="KW-0808">Transferase</keyword>
<dbReference type="InterPro" id="IPR042104">
    <property type="entry name" value="PKS_dehydratase_sf"/>
</dbReference>
<dbReference type="PANTHER" id="PTHR43775">
    <property type="entry name" value="FATTY ACID SYNTHASE"/>
    <property type="match status" value="1"/>
</dbReference>
<evidence type="ECO:0000259" key="6">
    <source>
        <dbReference type="PROSITE" id="PS52004"/>
    </source>
</evidence>
<keyword evidence="1" id="KW-0596">Phosphopantetheine</keyword>
<comment type="caution">
    <text evidence="8">The sequence shown here is derived from an EMBL/GenBank/DDBJ whole genome shotgun (WGS) entry which is preliminary data.</text>
</comment>
<gene>
    <name evidence="8" type="ORF">OJ252_3167</name>
</gene>
<dbReference type="SUPFAM" id="SSF53901">
    <property type="entry name" value="Thiolase-like"/>
    <property type="match status" value="1"/>
</dbReference>
<dbReference type="Gene3D" id="3.40.47.10">
    <property type="match status" value="1"/>
</dbReference>
<accession>A0ABQ8P350</accession>
<keyword evidence="2" id="KW-0597">Phosphoprotein</keyword>
<dbReference type="PROSITE" id="PS00012">
    <property type="entry name" value="PHOSPHOPANTETHEINE"/>
    <property type="match status" value="1"/>
</dbReference>
<dbReference type="InterPro" id="IPR049900">
    <property type="entry name" value="PKS_mFAS_DH"/>
</dbReference>
<dbReference type="CDD" id="cd00833">
    <property type="entry name" value="PKS"/>
    <property type="match status" value="1"/>
</dbReference>
<dbReference type="Pfam" id="PF02801">
    <property type="entry name" value="Ketoacyl-synt_C"/>
    <property type="match status" value="1"/>
</dbReference>
<dbReference type="PROSITE" id="PS52019">
    <property type="entry name" value="PKS_MFAS_DH"/>
    <property type="match status" value="1"/>
</dbReference>
<dbReference type="InterPro" id="IPR016039">
    <property type="entry name" value="Thiolase-like"/>
</dbReference>
<dbReference type="InterPro" id="IPR018201">
    <property type="entry name" value="Ketoacyl_synth_AS"/>
</dbReference>
<dbReference type="EMBL" id="JAPCXB010000142">
    <property type="protein sequence ID" value="KAJ1606434.1"/>
    <property type="molecule type" value="Genomic_DNA"/>
</dbReference>
<dbReference type="PROSITE" id="PS52004">
    <property type="entry name" value="KS3_2"/>
    <property type="match status" value="1"/>
</dbReference>
<dbReference type="Pfam" id="PF00698">
    <property type="entry name" value="Acyl_transf_1"/>
    <property type="match status" value="1"/>
</dbReference>
<name>A0ABQ8P350_9CRYT</name>
<dbReference type="Proteomes" id="UP001071777">
    <property type="component" value="Unassembled WGS sequence"/>
</dbReference>
<dbReference type="InterPro" id="IPR011032">
    <property type="entry name" value="GroES-like_sf"/>
</dbReference>
<evidence type="ECO:0000313" key="8">
    <source>
        <dbReference type="EMBL" id="KAJ1606434.1"/>
    </source>
</evidence>
<dbReference type="PROSITE" id="PS50075">
    <property type="entry name" value="CARRIER"/>
    <property type="match status" value="1"/>
</dbReference>
<dbReference type="SMART" id="SM00827">
    <property type="entry name" value="PKS_AT"/>
    <property type="match status" value="1"/>
</dbReference>
<feature type="non-terminal residue" evidence="8">
    <location>
        <position position="1717"/>
    </location>
</feature>
<dbReference type="SMART" id="SM00823">
    <property type="entry name" value="PKS_PP"/>
    <property type="match status" value="1"/>
</dbReference>
<feature type="domain" description="Carrier" evidence="5">
    <location>
        <begin position="108"/>
        <end position="185"/>
    </location>
</feature>
<dbReference type="InterPro" id="IPR014030">
    <property type="entry name" value="Ketoacyl_synth_N"/>
</dbReference>
<dbReference type="SUPFAM" id="SSF47336">
    <property type="entry name" value="ACP-like"/>
    <property type="match status" value="1"/>
</dbReference>
<dbReference type="Gene3D" id="3.90.180.10">
    <property type="entry name" value="Medium-chain alcohol dehydrogenases, catalytic domain"/>
    <property type="match status" value="1"/>
</dbReference>
<dbReference type="SUPFAM" id="SSF55048">
    <property type="entry name" value="Probable ACP-binding domain of malonyl-CoA ACP transacylase"/>
    <property type="match status" value="1"/>
</dbReference>
<feature type="domain" description="Ketosynthase family 3 (KS3)" evidence="6">
    <location>
        <begin position="205"/>
        <end position="646"/>
    </location>
</feature>
<organism evidence="8 9">
    <name type="scientific">Cryptosporidium canis</name>
    <dbReference type="NCBI Taxonomy" id="195482"/>
    <lineage>
        <taxon>Eukaryota</taxon>
        <taxon>Sar</taxon>
        <taxon>Alveolata</taxon>
        <taxon>Apicomplexa</taxon>
        <taxon>Conoidasida</taxon>
        <taxon>Coccidia</taxon>
        <taxon>Eucoccidiorida</taxon>
        <taxon>Eimeriorina</taxon>
        <taxon>Cryptosporidiidae</taxon>
        <taxon>Cryptosporidium</taxon>
    </lineage>
</organism>
<evidence type="ECO:0000256" key="2">
    <source>
        <dbReference type="ARBA" id="ARBA00022553"/>
    </source>
</evidence>
<dbReference type="SMART" id="SM00825">
    <property type="entry name" value="PKS_KS"/>
    <property type="match status" value="1"/>
</dbReference>
<proteinExistence type="predicted"/>
<dbReference type="SMART" id="SM01294">
    <property type="entry name" value="PKS_PP_betabranch"/>
    <property type="match status" value="1"/>
</dbReference>
<dbReference type="Pfam" id="PF08240">
    <property type="entry name" value="ADH_N"/>
    <property type="match status" value="1"/>
</dbReference>
<feature type="active site" description="Proton donor; for dehydratase activity" evidence="4">
    <location>
        <position position="1277"/>
    </location>
</feature>
<dbReference type="Gene3D" id="3.10.129.110">
    <property type="entry name" value="Polyketide synthase dehydratase"/>
    <property type="match status" value="1"/>
</dbReference>
<dbReference type="PANTHER" id="PTHR43775:SF37">
    <property type="entry name" value="SI:DKEY-61P9.11"/>
    <property type="match status" value="1"/>
</dbReference>
<dbReference type="PROSITE" id="PS00606">
    <property type="entry name" value="KS3_1"/>
    <property type="match status" value="1"/>
</dbReference>
<dbReference type="InterPro" id="IPR001227">
    <property type="entry name" value="Ac_transferase_dom_sf"/>
</dbReference>
<dbReference type="InterPro" id="IPR016035">
    <property type="entry name" value="Acyl_Trfase/lysoPLipase"/>
</dbReference>
<dbReference type="InterPro" id="IPR014031">
    <property type="entry name" value="Ketoacyl_synth_C"/>
</dbReference>
<dbReference type="Gene3D" id="3.40.366.10">
    <property type="entry name" value="Malonyl-Coenzyme A Acyl Carrier Protein, domain 2"/>
    <property type="match status" value="1"/>
</dbReference>
<dbReference type="Gene3D" id="1.10.1200.10">
    <property type="entry name" value="ACP-like"/>
    <property type="match status" value="1"/>
</dbReference>
<feature type="region of interest" description="N-terminal hotdog fold" evidence="4">
    <location>
        <begin position="1026"/>
        <end position="1177"/>
    </location>
</feature>
<evidence type="ECO:0000256" key="3">
    <source>
        <dbReference type="ARBA" id="ARBA00022679"/>
    </source>
</evidence>
<feature type="region of interest" description="C-terminal hotdog fold" evidence="4">
    <location>
        <begin position="1199"/>
        <end position="1375"/>
    </location>
</feature>
<dbReference type="InterPro" id="IPR020806">
    <property type="entry name" value="PKS_PP-bd"/>
</dbReference>
<dbReference type="InterPro" id="IPR006162">
    <property type="entry name" value="Ppantetheine_attach_site"/>
</dbReference>
<evidence type="ECO:0000313" key="9">
    <source>
        <dbReference type="Proteomes" id="UP001071777"/>
    </source>
</evidence>
<dbReference type="InterPro" id="IPR016036">
    <property type="entry name" value="Malonyl_transacylase_ACP-bd"/>
</dbReference>
<dbReference type="SUPFAM" id="SSF50129">
    <property type="entry name" value="GroES-like"/>
    <property type="match status" value="1"/>
</dbReference>
<feature type="non-terminal residue" evidence="8">
    <location>
        <position position="1"/>
    </location>
</feature>
<evidence type="ECO:0000256" key="4">
    <source>
        <dbReference type="PROSITE-ProRule" id="PRU01363"/>
    </source>
</evidence>
<dbReference type="InterPro" id="IPR013154">
    <property type="entry name" value="ADH-like_N"/>
</dbReference>
<feature type="domain" description="PKS/mFAS DH" evidence="7">
    <location>
        <begin position="1026"/>
        <end position="1375"/>
    </location>
</feature>
<evidence type="ECO:0000259" key="5">
    <source>
        <dbReference type="PROSITE" id="PS50075"/>
    </source>
</evidence>
<dbReference type="InterPro" id="IPR036736">
    <property type="entry name" value="ACP-like_sf"/>
</dbReference>
<evidence type="ECO:0000259" key="7">
    <source>
        <dbReference type="PROSITE" id="PS52019"/>
    </source>
</evidence>
<dbReference type="Pfam" id="PF00109">
    <property type="entry name" value="ketoacyl-synt"/>
    <property type="match status" value="1"/>
</dbReference>
<dbReference type="Pfam" id="PF00550">
    <property type="entry name" value="PP-binding"/>
    <property type="match status" value="1"/>
</dbReference>
<dbReference type="InterPro" id="IPR009081">
    <property type="entry name" value="PP-bd_ACP"/>
</dbReference>
<dbReference type="InterPro" id="IPR014043">
    <property type="entry name" value="Acyl_transferase_dom"/>
</dbReference>
<dbReference type="SUPFAM" id="SSF52151">
    <property type="entry name" value="FabD/lysophospholipase-like"/>
    <property type="match status" value="1"/>
</dbReference>
<feature type="active site" description="Proton acceptor; for dehydratase activity" evidence="4">
    <location>
        <position position="1061"/>
    </location>
</feature>
<dbReference type="InterPro" id="IPR020841">
    <property type="entry name" value="PKS_Beta-ketoAc_synthase_dom"/>
</dbReference>
<reference evidence="8" key="1">
    <citation type="submission" date="2022-10" db="EMBL/GenBank/DDBJ databases">
        <title>Adaptive evolution leads to modifications in subtelomeric GC content in a zoonotic Cryptosporidium species.</title>
        <authorList>
            <person name="Li J."/>
            <person name="Feng Y."/>
            <person name="Xiao L."/>
        </authorList>
    </citation>
    <scope>NUCLEOTIDE SEQUENCE</scope>
    <source>
        <strain evidence="8">25894</strain>
    </source>
</reference>
<evidence type="ECO:0000256" key="1">
    <source>
        <dbReference type="ARBA" id="ARBA00022450"/>
    </source>
</evidence>
<sequence>IQWGPWVEQGMAVNIKQHLEKVGMHGISNEMGIRVINDVLLYQEDLSDKYSHTDYSVIACQSFNWNIYMRHLYYNSKYPSFFKEVVASMSTGEAKNIGMDFRGMSKEEVYLFVKDSVHNIVEQIIGTQSSSIDLDTPFSELGMDSLSAIELRNALISRFGIKISSTALFDYPTLRSIIEHLTDSLYVSEINETVVDVGMYPSEREYSVAVIGVSCRLPGGVKSIDDLYEHILLRGKDCITEIPLDRWPFDLYYDPDPDNRSKSYVNQGAFTTDIDLFDNTFFGLSSTEATNVDPQQKYMLEVAYEAMYNCGITKRSLSNVKKTLKAGSEDPLLMGVFIGCCNIDWHFLQAKFGFENFTSYTGSGGASSLVSNRVSYSFGFRGPSQTIDTACSSSLVAMDAALKSLKEGSCHTALVGGVNLMLSPHLFVAFCRARMLSPDCRCKTFDAAANGYVRGEGCGAILITRRTEIDQKKIRPIAYVLGSATNHNGRSASLTAPNGPSQTEVIQNALRSARLNPNDIDYLESHGTGTPLGDPIEFGALKAVFGNKKDIKRDQALILGALKTNIGHLEGAAGVSGLLKLILVLKNRIAPKILHFQKLNPHIDPEDFNVEFPTELKPITSSKPTLVGGVSSFGFGGCNSHVILESASVNDSSIENSQHKNYPYLIFAYTGQGCQYINMCKDLYDTEEVFRAEMDKCDKLLYPILGRSLLSTIYCDNTTENELLINHTSISQPAIFSIEYSLTKLWESRGVIPSAVMGHSLGEFAAAVTSGVLCLEDAITLVAMRANIMASLPQEDGIMVACRVSEEQVLQSIERLNLEDSAAVAAINGPKSVTISGSRDSVMKILSSIGMEDRYKQLDVSHAFHSPLVRSAEEKFESVIKNVQFNEPKLTFVSCVTGNIESKLLTENQYWSQHIIHSVRYFDALETATSTDEENIAIIEIGPKSILTSMGKQAIGGIQIAQLPKEKISNNELIWIPTVENTMSSNADFNTSLKSTQEYIKFVSENVCVHKWNHSRFHWADLTSVHPLLGRFYSAISDENYMAYSTDMLKSKVFKNIVEDHIIFDTNIIPAAALIEASACAAFKLQRSEKFPSKYIELNSMDIEKPLVSNQDETMSEMEVFVANSGEIQIRKKCISEAFEYEEEFSGPQIITNDIAFSNCRIYQHASVSNSKIIDREEVDALCIPKLEDYLEKYSSENVMEIPVSSIYEMMSEVGLGYKTNYQCLKSVKIISDKVKGDQDIDKNTVNAPLNEVLCYVKRPMSDFDLTELRIHPGMLDSVFQAASVLFATDELLMGKDVSKNKRGHVAMAPIGFTKCLYGRVQHNSDIWGVVKLNKFEKTGNVAFIDVTLWDSKTNILAAHFQDLILKGFSNAASLLSQEVRIPNQLLWRTYNKKIAESPSIEKLKDIPDLEDVDTIVEVEHDKPEKNVSVKKILIFGIPKTIKEFICNKISGNENIIPKFICLEEGLTVDMIDQNIQEESWSAIFYLGGLINNLSTKQVMGDILKISQVISTIAVSIATAPFICLTSFGGSEDDSNIPMHSGIKGFVKTARVELENVVGRSINISHVECCSSLINDPETLVKTMDYISSLYEGKIKEEIALENDLTVSNDGIYAPRLECINFPVFGAVKLTMSSRGAIGNLKFKPQPLSERVSPPANTVEIRVRSIGLNFRDVLNVMGLYPGDPGPPGGDCSGTVVAVGDGVKHIQVGDNVFGIAPG</sequence>
<keyword evidence="9" id="KW-1185">Reference proteome</keyword>
<protein>
    <submittedName>
        <fullName evidence="8">Type I fatty acid synthase</fullName>
    </submittedName>
</protein>
<dbReference type="InterPro" id="IPR050091">
    <property type="entry name" value="PKS_NRPS_Biosynth_Enz"/>
</dbReference>